<evidence type="ECO:0000313" key="4">
    <source>
        <dbReference type="Proteomes" id="UP000321367"/>
    </source>
</evidence>
<dbReference type="Pfam" id="PF14534">
    <property type="entry name" value="DUF4440"/>
    <property type="match status" value="1"/>
</dbReference>
<feature type="domain" description="DUF4440" evidence="2">
    <location>
        <begin position="41"/>
        <end position="148"/>
    </location>
</feature>
<dbReference type="EMBL" id="VORY01000030">
    <property type="protein sequence ID" value="TXD91919.1"/>
    <property type="molecule type" value="Genomic_DNA"/>
</dbReference>
<gene>
    <name evidence="3" type="ORF">ES724_15535</name>
</gene>
<feature type="signal peptide" evidence="1">
    <location>
        <begin position="1"/>
        <end position="21"/>
    </location>
</feature>
<dbReference type="SUPFAM" id="SSF54427">
    <property type="entry name" value="NTF2-like"/>
    <property type="match status" value="1"/>
</dbReference>
<name>A0A5C6ZQ41_9FLAO</name>
<proteinExistence type="predicted"/>
<keyword evidence="4" id="KW-1185">Reference proteome</keyword>
<dbReference type="Proteomes" id="UP000321367">
    <property type="component" value="Unassembled WGS sequence"/>
</dbReference>
<dbReference type="AlphaFoldDB" id="A0A5C6ZQ41"/>
<evidence type="ECO:0000256" key="1">
    <source>
        <dbReference type="SAM" id="SignalP"/>
    </source>
</evidence>
<reference evidence="3 4" key="1">
    <citation type="submission" date="2019-08" db="EMBL/GenBank/DDBJ databases">
        <title>Genome sequence of Gillisia hiemivivida IC154 (type strain).</title>
        <authorList>
            <person name="Bowman J.P."/>
        </authorList>
    </citation>
    <scope>NUCLEOTIDE SEQUENCE [LARGE SCALE GENOMIC DNA]</scope>
    <source>
        <strain evidence="3 4">IC154</strain>
    </source>
</reference>
<dbReference type="OrthoDB" id="1440073at2"/>
<protein>
    <submittedName>
        <fullName evidence="3">Nuclear transport factor 2 family protein</fullName>
    </submittedName>
</protein>
<keyword evidence="1" id="KW-0732">Signal</keyword>
<comment type="caution">
    <text evidence="3">The sequence shown here is derived from an EMBL/GenBank/DDBJ whole genome shotgun (WGS) entry which is preliminary data.</text>
</comment>
<evidence type="ECO:0000259" key="2">
    <source>
        <dbReference type="Pfam" id="PF14534"/>
    </source>
</evidence>
<accession>A0A5C6ZQ41</accession>
<dbReference type="InterPro" id="IPR027843">
    <property type="entry name" value="DUF4440"/>
</dbReference>
<dbReference type="InterPro" id="IPR032710">
    <property type="entry name" value="NTF2-like_dom_sf"/>
</dbReference>
<dbReference type="PROSITE" id="PS51257">
    <property type="entry name" value="PROKAR_LIPOPROTEIN"/>
    <property type="match status" value="1"/>
</dbReference>
<feature type="chain" id="PRO_5022729726" evidence="1">
    <location>
        <begin position="22"/>
        <end position="164"/>
    </location>
</feature>
<organism evidence="3 4">
    <name type="scientific">Gillisia hiemivivida</name>
    <dbReference type="NCBI Taxonomy" id="291190"/>
    <lineage>
        <taxon>Bacteria</taxon>
        <taxon>Pseudomonadati</taxon>
        <taxon>Bacteroidota</taxon>
        <taxon>Flavobacteriia</taxon>
        <taxon>Flavobacteriales</taxon>
        <taxon>Flavobacteriaceae</taxon>
        <taxon>Gillisia</taxon>
    </lineage>
</organism>
<sequence length="164" mass="18283">MIMKQYIRQFGLLVFTVFTLAACKTADKEETVDMEKIKGEIQAMEDAYAAGEKNKDADAVAAYYSDDAISYSRNKSPLMGKAAIRESFANNIAKDTTGNYSQYKIVDLFVEGDAVVEIGSWTDFDPSGKELENGNYMSYFQKRDGKYVCVRDMSTTTKAVKSGM</sequence>
<evidence type="ECO:0000313" key="3">
    <source>
        <dbReference type="EMBL" id="TXD91919.1"/>
    </source>
</evidence>
<dbReference type="Gene3D" id="3.10.450.50">
    <property type="match status" value="1"/>
</dbReference>